<dbReference type="PANTHER" id="PTHR11113">
    <property type="entry name" value="N-ACETYLGLUCOSAMINE-6-PHOSPHATE DEACETYLASE"/>
    <property type="match status" value="1"/>
</dbReference>
<accession>A0A4U3KTP5</accession>
<evidence type="ECO:0000256" key="2">
    <source>
        <dbReference type="ARBA" id="ARBA00022723"/>
    </source>
</evidence>
<evidence type="ECO:0000313" key="8">
    <source>
        <dbReference type="EMBL" id="TKK65109.1"/>
    </source>
</evidence>
<keyword evidence="2 7" id="KW-0479">Metal-binding</keyword>
<sequence length="390" mass="42505">MQASIYKKNRTITGINCITGKAAALFFENDILIDVLEKESGQQHLPFIGPGLIDLQINGINGIDFNNPDLTPQDVVTATYYLLSKGITTFLPTVITNSDENICKLVHTIYTACLSDPVVNDCIWGIHVEGPFISPLPGAKGAHDEKYIRAPDWETFQKFQAAAGGKIKLTTMAPEWEGATAFIEKCNTHNILVSIGHSMADSEQIATAVKAGASLATHVGNAVPLLLPRHPNILFDILAEEALYACLITDGIHIPGSFIKVVMKNKGDHTLLVSDATCFAGMPAGEYQNHIGGTVIVDNEKRVSLKSTPGMLAGAAKSLLEDVEYLINQHLASAGESWKMASTNVAKMLAKNDKTFYNKHDDLVIFKFNGKEIQVEKVIKNKRVVFERNS</sequence>
<gene>
    <name evidence="8" type="ORF">FC093_20800</name>
</gene>
<evidence type="ECO:0000256" key="4">
    <source>
        <dbReference type="PIRNR" id="PIRNR038994"/>
    </source>
</evidence>
<feature type="binding site" evidence="7">
    <location>
        <position position="218"/>
    </location>
    <ligand>
        <name>Zn(2+)</name>
        <dbReference type="ChEBI" id="CHEBI:29105"/>
    </ligand>
</feature>
<dbReference type="GO" id="GO:0046872">
    <property type="term" value="F:metal ion binding"/>
    <property type="evidence" value="ECO:0007669"/>
    <property type="project" value="UniProtKB-KW"/>
</dbReference>
<feature type="binding site" evidence="6">
    <location>
        <position position="142"/>
    </location>
    <ligand>
        <name>substrate</name>
    </ligand>
</feature>
<dbReference type="EMBL" id="SZQL01000024">
    <property type="protein sequence ID" value="TKK65109.1"/>
    <property type="molecule type" value="Genomic_DNA"/>
</dbReference>
<comment type="similarity">
    <text evidence="1 4">Belongs to the metallo-dependent hydrolases superfamily. NagA family.</text>
</comment>
<feature type="binding site" evidence="7">
    <location>
        <position position="129"/>
    </location>
    <ligand>
        <name>Zn(2+)</name>
        <dbReference type="ChEBI" id="CHEBI:29105"/>
    </ligand>
</feature>
<feature type="binding site" evidence="6">
    <location>
        <position position="253"/>
    </location>
    <ligand>
        <name>substrate</name>
    </ligand>
</feature>
<feature type="binding site" evidence="6">
    <location>
        <begin position="221"/>
        <end position="222"/>
    </location>
    <ligand>
        <name>substrate</name>
    </ligand>
</feature>
<reference evidence="8 9" key="1">
    <citation type="submission" date="2019-05" db="EMBL/GenBank/DDBJ databases">
        <title>Panacibacter sp. strain 17mud1-8 Genome sequencing and assembly.</title>
        <authorList>
            <person name="Chhetri G."/>
        </authorList>
    </citation>
    <scope>NUCLEOTIDE SEQUENCE [LARGE SCALE GENOMIC DNA]</scope>
    <source>
        <strain evidence="8 9">17mud1-8</strain>
    </source>
</reference>
<evidence type="ECO:0000256" key="3">
    <source>
        <dbReference type="ARBA" id="ARBA00022801"/>
    </source>
</evidence>
<dbReference type="RefSeq" id="WP_137263746.1">
    <property type="nucleotide sequence ID" value="NZ_SZQL01000024.1"/>
</dbReference>
<feature type="binding site" evidence="6">
    <location>
        <position position="229"/>
    </location>
    <ligand>
        <name>substrate</name>
    </ligand>
</feature>
<dbReference type="SUPFAM" id="SSF51556">
    <property type="entry name" value="Metallo-dependent hydrolases"/>
    <property type="match status" value="1"/>
</dbReference>
<dbReference type="OrthoDB" id="9776488at2"/>
<dbReference type="Gene3D" id="3.20.20.140">
    <property type="entry name" value="Metal-dependent hydrolases"/>
    <property type="match status" value="1"/>
</dbReference>
<dbReference type="AlphaFoldDB" id="A0A4U3KTP5"/>
<name>A0A4U3KTP5_9BACT</name>
<keyword evidence="4" id="KW-0119">Carbohydrate metabolism</keyword>
<comment type="cofactor">
    <cofactor evidence="7">
        <name>a divalent metal cation</name>
        <dbReference type="ChEBI" id="CHEBI:60240"/>
    </cofactor>
    <text evidence="7">Binds 1 divalent metal cation per subunit.</text>
</comment>
<dbReference type="Proteomes" id="UP000305848">
    <property type="component" value="Unassembled WGS sequence"/>
</dbReference>
<evidence type="ECO:0000256" key="1">
    <source>
        <dbReference type="ARBA" id="ARBA00010716"/>
    </source>
</evidence>
<organism evidence="8 9">
    <name type="scientific">Ilyomonas limi</name>
    <dbReference type="NCBI Taxonomy" id="2575867"/>
    <lineage>
        <taxon>Bacteria</taxon>
        <taxon>Pseudomonadati</taxon>
        <taxon>Bacteroidota</taxon>
        <taxon>Chitinophagia</taxon>
        <taxon>Chitinophagales</taxon>
        <taxon>Chitinophagaceae</taxon>
        <taxon>Ilyomonas</taxon>
    </lineage>
</organism>
<dbReference type="InterPro" id="IPR032466">
    <property type="entry name" value="Metal_Hydrolase"/>
</dbReference>
<dbReference type="GO" id="GO:0006046">
    <property type="term" value="P:N-acetylglucosamine catabolic process"/>
    <property type="evidence" value="ECO:0007669"/>
    <property type="project" value="TreeGrafter"/>
</dbReference>
<dbReference type="GO" id="GO:0008448">
    <property type="term" value="F:N-acetylglucosamine-6-phosphate deacetylase activity"/>
    <property type="evidence" value="ECO:0007669"/>
    <property type="project" value="InterPro"/>
</dbReference>
<feature type="binding site" evidence="6">
    <location>
        <begin position="312"/>
        <end position="314"/>
    </location>
    <ligand>
        <name>substrate</name>
    </ligand>
</feature>
<proteinExistence type="inferred from homology"/>
<dbReference type="PIRSF" id="PIRSF038994">
    <property type="entry name" value="NagA"/>
    <property type="match status" value="1"/>
</dbReference>
<evidence type="ECO:0000256" key="7">
    <source>
        <dbReference type="PIRSR" id="PIRSR038994-3"/>
    </source>
</evidence>
<comment type="caution">
    <text evidence="8">The sequence shown here is derived from an EMBL/GenBank/DDBJ whole genome shotgun (WGS) entry which is preliminary data.</text>
</comment>
<keyword evidence="3 4" id="KW-0378">Hydrolase</keyword>
<dbReference type="InterPro" id="IPR003764">
    <property type="entry name" value="GlcNAc_6-P_deAcase"/>
</dbReference>
<feature type="binding site" evidence="7">
    <location>
        <position position="197"/>
    </location>
    <ligand>
        <name>Zn(2+)</name>
        <dbReference type="ChEBI" id="CHEBI:29105"/>
    </ligand>
</feature>
<keyword evidence="9" id="KW-1185">Reference proteome</keyword>
<evidence type="ECO:0000256" key="6">
    <source>
        <dbReference type="PIRSR" id="PIRSR038994-2"/>
    </source>
</evidence>
<dbReference type="PANTHER" id="PTHR11113:SF14">
    <property type="entry name" value="N-ACETYLGLUCOSAMINE-6-PHOSPHATE DEACETYLASE"/>
    <property type="match status" value="1"/>
</dbReference>
<feature type="active site" description="Proton donor/acceptor" evidence="5">
    <location>
        <position position="275"/>
    </location>
</feature>
<protein>
    <submittedName>
        <fullName evidence="8">N-acetylglucosamine-6-phosphate deacetylase</fullName>
    </submittedName>
</protein>
<evidence type="ECO:0000313" key="9">
    <source>
        <dbReference type="Proteomes" id="UP000305848"/>
    </source>
</evidence>
<evidence type="ECO:0000256" key="5">
    <source>
        <dbReference type="PIRSR" id="PIRSR038994-1"/>
    </source>
</evidence>